<dbReference type="SUPFAM" id="SSF53597">
    <property type="entry name" value="Dihydrofolate reductase-like"/>
    <property type="match status" value="1"/>
</dbReference>
<dbReference type="HOGENOM" id="CLU_996306_0_0_6"/>
<dbReference type="Pfam" id="PF01872">
    <property type="entry name" value="RibD_C"/>
    <property type="match status" value="1"/>
</dbReference>
<comment type="pathway">
    <text evidence="1">Cofactor biosynthesis; riboflavin biosynthesis.</text>
</comment>
<name>A4BVT1_9GAMM</name>
<keyword evidence="3" id="KW-0560">Oxidoreductase</keyword>
<evidence type="ECO:0000259" key="4">
    <source>
        <dbReference type="Pfam" id="PF01872"/>
    </source>
</evidence>
<dbReference type="InterPro" id="IPR024072">
    <property type="entry name" value="DHFR-like_dom_sf"/>
</dbReference>
<accession>A4BVT1</accession>
<dbReference type="AlphaFoldDB" id="A4BVT1"/>
<dbReference type="PANTHER" id="PTHR38011">
    <property type="entry name" value="DIHYDROFOLATE REDUCTASE FAMILY PROTEIN (AFU_ORTHOLOGUE AFUA_8G06820)"/>
    <property type="match status" value="1"/>
</dbReference>
<protein>
    <submittedName>
        <fullName evidence="5">Pyrimidine reductase, riboflavin biosynthesis, RibD</fullName>
    </submittedName>
</protein>
<dbReference type="Gene3D" id="3.40.430.10">
    <property type="entry name" value="Dihydrofolate Reductase, subunit A"/>
    <property type="match status" value="1"/>
</dbReference>
<evidence type="ECO:0000256" key="2">
    <source>
        <dbReference type="ARBA" id="ARBA00022857"/>
    </source>
</evidence>
<evidence type="ECO:0000313" key="6">
    <source>
        <dbReference type="Proteomes" id="UP000003374"/>
    </source>
</evidence>
<dbReference type="InterPro" id="IPR050765">
    <property type="entry name" value="Riboflavin_Biosynth_HTPR"/>
</dbReference>
<evidence type="ECO:0000256" key="3">
    <source>
        <dbReference type="ARBA" id="ARBA00023002"/>
    </source>
</evidence>
<keyword evidence="6" id="KW-1185">Reference proteome</keyword>
<organism evidence="5 6">
    <name type="scientific">Nitrococcus mobilis Nb-231</name>
    <dbReference type="NCBI Taxonomy" id="314278"/>
    <lineage>
        <taxon>Bacteria</taxon>
        <taxon>Pseudomonadati</taxon>
        <taxon>Pseudomonadota</taxon>
        <taxon>Gammaproteobacteria</taxon>
        <taxon>Chromatiales</taxon>
        <taxon>Ectothiorhodospiraceae</taxon>
        <taxon>Nitrococcus</taxon>
    </lineage>
</organism>
<dbReference type="EMBL" id="AAOF01000032">
    <property type="protein sequence ID" value="EAR20170.1"/>
    <property type="molecule type" value="Genomic_DNA"/>
</dbReference>
<gene>
    <name evidence="5" type="ORF">NB231_01559</name>
</gene>
<proteinExistence type="predicted"/>
<comment type="caution">
    <text evidence="5">The sequence shown here is derived from an EMBL/GenBank/DDBJ whole genome shotgun (WGS) entry which is preliminary data.</text>
</comment>
<feature type="domain" description="Bacterial bifunctional deaminase-reductase C-terminal" evidence="4">
    <location>
        <begin position="34"/>
        <end position="243"/>
    </location>
</feature>
<reference evidence="5 6" key="1">
    <citation type="submission" date="2006-02" db="EMBL/GenBank/DDBJ databases">
        <authorList>
            <person name="Waterbury J."/>
            <person name="Ferriera S."/>
            <person name="Johnson J."/>
            <person name="Kravitz S."/>
            <person name="Halpern A."/>
            <person name="Remington K."/>
            <person name="Beeson K."/>
            <person name="Tran B."/>
            <person name="Rogers Y.-H."/>
            <person name="Friedman R."/>
            <person name="Venter J.C."/>
        </authorList>
    </citation>
    <scope>NUCLEOTIDE SEQUENCE [LARGE SCALE GENOMIC DNA]</scope>
    <source>
        <strain evidence="5 6">Nb-231</strain>
    </source>
</reference>
<dbReference type="eggNOG" id="COG1985">
    <property type="taxonomic scope" value="Bacteria"/>
</dbReference>
<dbReference type="STRING" id="314278.NB231_01559"/>
<dbReference type="PANTHER" id="PTHR38011:SF7">
    <property type="entry name" value="2,5-DIAMINO-6-RIBOSYLAMINO-4(3H)-PYRIMIDINONE 5'-PHOSPHATE REDUCTASE"/>
    <property type="match status" value="1"/>
</dbReference>
<sequence length="272" mass="29738">MLRLYPQPVATVPLKGLYLDAPLVPNEPAERLFVYGNFVMSLDGRIAIAQPPNAHQTVPSTTANPRDWRLFQELAGHADVLISSGRYLRDLAAGQAQDSLPIGSAGAFADIRRWRRRNGLAAQPDVVFLSEDLDFPLPKALLQEGRTISIFTANTPPREQIAELAAQGVSVERFVGNGRIDGKDIVARLTALGYRRAYCVAGPQVLHTLASAGCLDTLFLTTVHRLLGGSDFSTIMQGALLDAPLDYRLRWLYYDAASPAGAGQMFARYDCR</sequence>
<dbReference type="GO" id="GO:0008703">
    <property type="term" value="F:5-amino-6-(5-phosphoribosylamino)uracil reductase activity"/>
    <property type="evidence" value="ECO:0007669"/>
    <property type="project" value="InterPro"/>
</dbReference>
<dbReference type="Proteomes" id="UP000003374">
    <property type="component" value="Unassembled WGS sequence"/>
</dbReference>
<dbReference type="GO" id="GO:0009231">
    <property type="term" value="P:riboflavin biosynthetic process"/>
    <property type="evidence" value="ECO:0007669"/>
    <property type="project" value="InterPro"/>
</dbReference>
<evidence type="ECO:0000256" key="1">
    <source>
        <dbReference type="ARBA" id="ARBA00005104"/>
    </source>
</evidence>
<evidence type="ECO:0000313" key="5">
    <source>
        <dbReference type="EMBL" id="EAR20170.1"/>
    </source>
</evidence>
<dbReference type="InterPro" id="IPR002734">
    <property type="entry name" value="RibDG_C"/>
</dbReference>
<keyword evidence="2" id="KW-0521">NADP</keyword>